<evidence type="ECO:0000313" key="1">
    <source>
        <dbReference type="EMBL" id="MBT2162112.1"/>
    </source>
</evidence>
<gene>
    <name evidence="1" type="ORF">HW347_12625</name>
</gene>
<dbReference type="EMBL" id="JACATN010000004">
    <property type="protein sequence ID" value="MBT2162112.1"/>
    <property type="molecule type" value="Genomic_DNA"/>
</dbReference>
<name>A0ABS5WIW0_9FLAO</name>
<sequence>MDDINPIYHNPFGVAFQWKRNTLKDVRKIQIVFRDTGLLLTRNELEKFQKNIECTMSSNTQCVDCNQHDTCRSLLLDTPAPQITLAMNLTELNAVQDLVEGTLFQLNLDTYLNKMCNGQDD</sequence>
<comment type="caution">
    <text evidence="1">The sequence shown here is derived from an EMBL/GenBank/DDBJ whole genome shotgun (WGS) entry which is preliminary data.</text>
</comment>
<dbReference type="RefSeq" id="WP_214612198.1">
    <property type="nucleotide sequence ID" value="NZ_JACATN010000004.1"/>
</dbReference>
<evidence type="ECO:0000313" key="2">
    <source>
        <dbReference type="Proteomes" id="UP000740413"/>
    </source>
</evidence>
<protein>
    <submittedName>
        <fullName evidence="1">Uncharacterized protein</fullName>
    </submittedName>
</protein>
<dbReference type="Proteomes" id="UP000740413">
    <property type="component" value="Unassembled WGS sequence"/>
</dbReference>
<reference evidence="1 2" key="1">
    <citation type="submission" date="2020-06" db="EMBL/GenBank/DDBJ databases">
        <authorList>
            <person name="Isaeva M.P."/>
            <person name="Chernysheva N.Y."/>
        </authorList>
    </citation>
    <scope>NUCLEOTIDE SEQUENCE [LARGE SCALE GENOMIC DNA]</scope>
    <source>
        <strain evidence="1 2">KMM 6746</strain>
    </source>
</reference>
<accession>A0ABS5WIW0</accession>
<keyword evidence="2" id="KW-1185">Reference proteome</keyword>
<proteinExistence type="predicted"/>
<organism evidence="1 2">
    <name type="scientific">Zobellia barbeyronii</name>
    <dbReference type="NCBI Taxonomy" id="2748009"/>
    <lineage>
        <taxon>Bacteria</taxon>
        <taxon>Pseudomonadati</taxon>
        <taxon>Bacteroidota</taxon>
        <taxon>Flavobacteriia</taxon>
        <taxon>Flavobacteriales</taxon>
        <taxon>Flavobacteriaceae</taxon>
        <taxon>Zobellia</taxon>
    </lineage>
</organism>
<reference evidence="2" key="2">
    <citation type="submission" date="2023-07" db="EMBL/GenBank/DDBJ databases">
        <title>Zobellia barbeyronii sp. nov., a new marine flavobacterium, isolated from green and red algae.</title>
        <authorList>
            <person name="Nedashkovskaya O.I."/>
            <person name="Otstavnykh N."/>
            <person name="Zhukova N."/>
            <person name="Guzev K."/>
            <person name="Chausova V."/>
            <person name="Tekutyeva L."/>
            <person name="Mikhailov V."/>
            <person name="Isaeva M."/>
        </authorList>
    </citation>
    <scope>NUCLEOTIDE SEQUENCE [LARGE SCALE GENOMIC DNA]</scope>
    <source>
        <strain evidence="2">KMM 6746</strain>
    </source>
</reference>